<evidence type="ECO:0008006" key="4">
    <source>
        <dbReference type="Google" id="ProtNLM"/>
    </source>
</evidence>
<name>A0A552WMU5_9MICO</name>
<keyword evidence="1" id="KW-0472">Membrane</keyword>
<evidence type="ECO:0000256" key="1">
    <source>
        <dbReference type="SAM" id="Phobius"/>
    </source>
</evidence>
<dbReference type="AlphaFoldDB" id="A0A552WMU5"/>
<keyword evidence="1" id="KW-1133">Transmembrane helix</keyword>
<keyword evidence="3" id="KW-1185">Reference proteome</keyword>
<proteinExistence type="predicted"/>
<feature type="transmembrane region" description="Helical" evidence="1">
    <location>
        <begin position="20"/>
        <end position="42"/>
    </location>
</feature>
<feature type="transmembrane region" description="Helical" evidence="1">
    <location>
        <begin position="113"/>
        <end position="131"/>
    </location>
</feature>
<feature type="transmembrane region" description="Helical" evidence="1">
    <location>
        <begin position="54"/>
        <end position="77"/>
    </location>
</feature>
<comment type="caution">
    <text evidence="2">The sequence shown here is derived from an EMBL/GenBank/DDBJ whole genome shotgun (WGS) entry which is preliminary data.</text>
</comment>
<feature type="transmembrane region" description="Helical" evidence="1">
    <location>
        <begin position="89"/>
        <end position="107"/>
    </location>
</feature>
<organism evidence="2 3">
    <name type="scientific">Georgenia yuyongxinii</name>
    <dbReference type="NCBI Taxonomy" id="2589797"/>
    <lineage>
        <taxon>Bacteria</taxon>
        <taxon>Bacillati</taxon>
        <taxon>Actinomycetota</taxon>
        <taxon>Actinomycetes</taxon>
        <taxon>Micrococcales</taxon>
        <taxon>Bogoriellaceae</taxon>
        <taxon>Georgenia</taxon>
    </lineage>
</organism>
<dbReference type="RefSeq" id="WP_143419283.1">
    <property type="nucleotide sequence ID" value="NZ_VJXR01000055.1"/>
</dbReference>
<evidence type="ECO:0000313" key="2">
    <source>
        <dbReference type="EMBL" id="TRW44072.1"/>
    </source>
</evidence>
<reference evidence="2 3" key="1">
    <citation type="submission" date="2019-07" db="EMBL/GenBank/DDBJ databases">
        <title>Georgenia wutianyii sp. nov. and Georgenia *** sp. nov. isolated from plateau pika (Ochotona curzoniae) in the Qinghai-Tibet plateau of China.</title>
        <authorList>
            <person name="Tian Z."/>
        </authorList>
    </citation>
    <scope>NUCLEOTIDE SEQUENCE [LARGE SCALE GENOMIC DNA]</scope>
    <source>
        <strain evidence="2 3">Z446</strain>
    </source>
</reference>
<dbReference type="EMBL" id="VJXR01000055">
    <property type="protein sequence ID" value="TRW44072.1"/>
    <property type="molecule type" value="Genomic_DNA"/>
</dbReference>
<accession>A0A552WMU5</accession>
<sequence>MVRKQLEMPLKRLVGSGDKIGLVTLPVLVVGVVLNLAFPAAFAVGGPPPDLRVLSLVVLACGVVGWLWSVVLILRYVPWGDLITWGPFAVVRHPLYTSVALLVLPWLGFLLDTWLGVVVGAAIYAAVRAFAPAEEAALHRAHGARWEHYRDAVLLPWL</sequence>
<protein>
    <recommendedName>
        <fullName evidence="4">Isoprenylcysteine carboxylmethyltransferase family protein</fullName>
    </recommendedName>
</protein>
<keyword evidence="1" id="KW-0812">Transmembrane</keyword>
<dbReference type="Gene3D" id="1.20.120.1630">
    <property type="match status" value="1"/>
</dbReference>
<gene>
    <name evidence="2" type="ORF">FJ693_15005</name>
</gene>
<dbReference type="Proteomes" id="UP000318693">
    <property type="component" value="Unassembled WGS sequence"/>
</dbReference>
<evidence type="ECO:0000313" key="3">
    <source>
        <dbReference type="Proteomes" id="UP000318693"/>
    </source>
</evidence>